<proteinExistence type="predicted"/>
<dbReference type="Pfam" id="PF03009">
    <property type="entry name" value="GDPD"/>
    <property type="match status" value="1"/>
</dbReference>
<reference evidence="2 3" key="1">
    <citation type="submission" date="2019-09" db="EMBL/GenBank/DDBJ databases">
        <title>Genome sequencing of Ng87 strain.</title>
        <authorList>
            <person name="Karasev E.S."/>
            <person name="Andronov E."/>
        </authorList>
    </citation>
    <scope>NUCLEOTIDE SEQUENCE [LARGE SCALE GENOMIC DNA]</scope>
    <source>
        <strain evidence="2 3">Ng87</strain>
    </source>
</reference>
<dbReference type="PANTHER" id="PTHR46320:SF1">
    <property type="entry name" value="GLYCEROPHOSPHODIESTER PHOSPHODIESTERASE 1"/>
    <property type="match status" value="1"/>
</dbReference>
<evidence type="ECO:0000259" key="1">
    <source>
        <dbReference type="PROSITE" id="PS51704"/>
    </source>
</evidence>
<dbReference type="InterPro" id="IPR017946">
    <property type="entry name" value="PLC-like_Pdiesterase_TIM-brl"/>
</dbReference>
<evidence type="ECO:0000313" key="2">
    <source>
        <dbReference type="EMBL" id="KAB1089586.1"/>
    </source>
</evidence>
<dbReference type="GO" id="GO:0008889">
    <property type="term" value="F:glycerophosphodiester phosphodiesterase activity"/>
    <property type="evidence" value="ECO:0007669"/>
    <property type="project" value="TreeGrafter"/>
</dbReference>
<dbReference type="SUPFAM" id="SSF51695">
    <property type="entry name" value="PLC-like phosphodiesterases"/>
    <property type="match status" value="1"/>
</dbReference>
<dbReference type="GO" id="GO:0005886">
    <property type="term" value="C:plasma membrane"/>
    <property type="evidence" value="ECO:0007669"/>
    <property type="project" value="TreeGrafter"/>
</dbReference>
<dbReference type="PROSITE" id="PS51704">
    <property type="entry name" value="GP_PDE"/>
    <property type="match status" value="1"/>
</dbReference>
<name>A0A6A1TZ09_NEOGA</name>
<protein>
    <recommendedName>
        <fullName evidence="1">GP-PDE domain-containing protein</fullName>
    </recommendedName>
</protein>
<feature type="domain" description="GP-PDE" evidence="1">
    <location>
        <begin position="38"/>
        <end position="166"/>
    </location>
</feature>
<accession>A0A6A1TZ09</accession>
<dbReference type="GO" id="GO:0006580">
    <property type="term" value="P:ethanolamine metabolic process"/>
    <property type="evidence" value="ECO:0007669"/>
    <property type="project" value="TreeGrafter"/>
</dbReference>
<dbReference type="AlphaFoldDB" id="A0A6A1TZ09"/>
<dbReference type="InterPro" id="IPR030395">
    <property type="entry name" value="GP_PDE_dom"/>
</dbReference>
<dbReference type="GO" id="GO:0006644">
    <property type="term" value="P:phospholipid metabolic process"/>
    <property type="evidence" value="ECO:0007669"/>
    <property type="project" value="TreeGrafter"/>
</dbReference>
<dbReference type="Gene3D" id="3.20.20.190">
    <property type="entry name" value="Phosphatidylinositol (PI) phosphodiesterase"/>
    <property type="match status" value="1"/>
</dbReference>
<organism evidence="2 3">
    <name type="scientific">Neorhizobium galegae</name>
    <name type="common">Rhizobium galegae</name>
    <dbReference type="NCBI Taxonomy" id="399"/>
    <lineage>
        <taxon>Bacteria</taxon>
        <taxon>Pseudomonadati</taxon>
        <taxon>Pseudomonadota</taxon>
        <taxon>Alphaproteobacteria</taxon>
        <taxon>Hyphomicrobiales</taxon>
        <taxon>Rhizobiaceae</taxon>
        <taxon>Rhizobium/Agrobacterium group</taxon>
        <taxon>Neorhizobium</taxon>
    </lineage>
</organism>
<dbReference type="EMBL" id="VZUL01000002">
    <property type="protein sequence ID" value="KAB1089586.1"/>
    <property type="molecule type" value="Genomic_DNA"/>
</dbReference>
<evidence type="ECO:0000313" key="3">
    <source>
        <dbReference type="Proteomes" id="UP000386575"/>
    </source>
</evidence>
<gene>
    <name evidence="2" type="ORF">F4V91_22530</name>
</gene>
<comment type="caution">
    <text evidence="2">The sequence shown here is derived from an EMBL/GenBank/DDBJ whole genome shotgun (WGS) entry which is preliminary data.</text>
</comment>
<dbReference type="Proteomes" id="UP000386575">
    <property type="component" value="Unassembled WGS sequence"/>
</dbReference>
<dbReference type="GO" id="GO:0070291">
    <property type="term" value="P:N-acylethanolamine metabolic process"/>
    <property type="evidence" value="ECO:0007669"/>
    <property type="project" value="TreeGrafter"/>
</dbReference>
<sequence length="380" mass="42398">MQVRAQTFNTDKIGNLLKSSRRDMTMVCAHRGLHGTAVGTNSHADWLRNVPENSVAAIEAAASQGIECSEIDIRLDRAGNVVVLHDSNLGRTTNAYTAVNGQPYDPYSGQGYNPNLGAFTGDDWRLVLRQPNLSGYTNIRFTRLHDILSAIRDERLPMILLLDVKDIAAAKAAWDIVKGYRNAWGTPAERWVYFKMPVRSIGNTPASFEQKGIFNPSTESGRFRLIPVFGADFIDASGGPANSMANWRAYYGKDYVYATEVRLKQYDISLGHPLNNIVNSYYAMRTTQPHVKILGAYQPVPETRSNSYFAADGHCCTDPQFWLWKSQHGWGQETFDNRESLNWITSVASGSFTYVITDDPITAVSDLRGQGRRNTNVISN</sequence>
<dbReference type="PANTHER" id="PTHR46320">
    <property type="entry name" value="GLYCEROPHOSPHODIESTER PHOSPHODIESTERASE 1"/>
    <property type="match status" value="1"/>
</dbReference>